<evidence type="ECO:0000256" key="3">
    <source>
        <dbReference type="ARBA" id="ARBA00004613"/>
    </source>
</evidence>
<keyword evidence="4" id="KW-0964">Secreted</keyword>
<dbReference type="EMBL" id="CP017766">
    <property type="protein sequence ID" value="AUB56375.1"/>
    <property type="molecule type" value="Genomic_DNA"/>
</dbReference>
<dbReference type="SMART" id="SM00710">
    <property type="entry name" value="PbH1"/>
    <property type="match status" value="8"/>
</dbReference>
<keyword evidence="8" id="KW-0812">Transmembrane</keyword>
<dbReference type="InterPro" id="IPR001434">
    <property type="entry name" value="OmcB-like_DUF11"/>
</dbReference>
<feature type="domain" description="DUF11" evidence="9">
    <location>
        <begin position="652"/>
        <end position="752"/>
    </location>
</feature>
<accession>A0A2H4VE51</accession>
<dbReference type="InterPro" id="IPR003368">
    <property type="entry name" value="POMP_repeat"/>
</dbReference>
<dbReference type="SUPFAM" id="SSF51126">
    <property type="entry name" value="Pectin lyase-like"/>
    <property type="match status" value="1"/>
</dbReference>
<dbReference type="InterPro" id="IPR006626">
    <property type="entry name" value="PbH1"/>
</dbReference>
<evidence type="ECO:0000256" key="1">
    <source>
        <dbReference type="ARBA" id="ARBA00004196"/>
    </source>
</evidence>
<protein>
    <recommendedName>
        <fullName evidence="9">DUF11 domain-containing protein</fullName>
    </recommendedName>
</protein>
<evidence type="ECO:0000256" key="4">
    <source>
        <dbReference type="ARBA" id="ARBA00022525"/>
    </source>
</evidence>
<sequence>MARGTHPAGYIYPTILEAITDALSGDTIMLEDGAIFPEYGLVIDKNLNFDVFNNGYATIDGGNFGTIFIINNGVVVNLQNLILINGQGTLGGAIFNNGTLTVNNCTFTDNTAQDGGAIYNGGTITYTDETLNSITVAQNGGTLTVINSTFTNNTATGNGGAIYNGGTINVTSSTLTSVTITQNGGSLDVTGSTFTGNTALNGGAIYNGGTLTMDGSSTFTSVTITKNGGTLNLSNSTFTDNTATGNGGAINNDATINLDQSSTLTDSTITENGGTVTVTNGVFTGNAAENGGAISNDATFNVTNSSTLTRTIITRNGGTVTVLDSGIIGNTATANGGAISNDATIDISNSSTFTGPATTTNGGTVTATNSAIIGNTATQDGGAISNDAIFTSAGTAIANIAFTDYIVHNVATVTADFNTIAGNTALNDGGALFNNGILTVTDNTLTRSTLDNLAVATITDNALVSNSAVNDGDEIYNLALLTEADNTFTDSPLPANGATVDAARNWWGSASGPTVEDVYNSGGTVTVDPFLAYTMDLTITASNTEPNVGQQFIYTITVTNNGPDTATDVQVIDGLPAGLTFNSYTASQGTYNYATEIWNVETLASGASAVLQLFVTPTTSVAGTTVTKNVTLINTNQTANATVDVPGAPVSDVTLTKTASNSLPIVGQQFSYTITATNNGPDTATDVLVTDILPAGLTFNSYTASQGTYNSATGIWNVGTLASGASAVLQLFVTPTASVAGTTVINTANTTGQLVTATVVIPATPVANVVLTKTASNLAPNVGQQFSYTITTTNNGPDTATDVLVTDILPAGLTFNSYTASQGTYNSATGIWNVGTLASGASAVLQLFITPTASVAGTTVINTANTTGQLVTATVVIPATPVANVVLTKTASNLAPNVGQQFSYTITTTNNGPSTATGIQVTDILPAGLTFNSYTASQGTYNSATGIWNVGTLVNGASAVLQLFITPTASVAGTTVINTANTTGQLVTATVVIPATPVANVVLTKTASNLAPNVGQQFSYTITTTNNGPSTATDVLVTDILPAGLTFNSYTASQGTYNSATGIWNVGTLVNGASAVLQLFITPTASVAGTTVINTANTTGQLVTATVVIPATPVANVVLTKTASNLAPNVGQQFSYTITTTNNGPDTATDVLVTDILPAGLTFNSYTASQGTYNSATGIWNVGTLVNGASAVLQLFITPTASVAGTTVINTANTTGQLVTATVVIPATPVANVVLTKTASNLAPNVGQQFSYTITTTNNGPDTATDVLVTDILPAGLTFNSYTASQGTYNSATGIWNVGTLVNGASAVLQLFITPTASVAGTTVTNVATITAQNEFNQNINLPINVTINVPTETNIANAATTTKTVGMQTTGAPIAGIVLAILMVLGGFMGTRKK</sequence>
<evidence type="ECO:0000313" key="10">
    <source>
        <dbReference type="EMBL" id="AUB56375.1"/>
    </source>
</evidence>
<dbReference type="InterPro" id="IPR047589">
    <property type="entry name" value="DUF11_rpt"/>
</dbReference>
<feature type="domain" description="DUF11" evidence="9">
    <location>
        <begin position="1233"/>
        <end position="1337"/>
    </location>
</feature>
<dbReference type="PANTHER" id="PTHR34819:SF3">
    <property type="entry name" value="CELL SURFACE PROTEIN"/>
    <property type="match status" value="1"/>
</dbReference>
<name>A0A2H4VE51_9EURY</name>
<feature type="domain" description="DUF11" evidence="9">
    <location>
        <begin position="1001"/>
        <end position="1100"/>
    </location>
</feature>
<feature type="domain" description="DUF11" evidence="9">
    <location>
        <begin position="537"/>
        <end position="635"/>
    </location>
</feature>
<dbReference type="Gene3D" id="2.60.40.1170">
    <property type="entry name" value="Mu homology domain, subdomain B"/>
    <property type="match status" value="7"/>
</dbReference>
<feature type="domain" description="DUF11" evidence="9">
    <location>
        <begin position="769"/>
        <end position="868"/>
    </location>
</feature>
<feature type="domain" description="DUF11" evidence="9">
    <location>
        <begin position="1117"/>
        <end position="1216"/>
    </location>
</feature>
<dbReference type="InterPro" id="IPR051172">
    <property type="entry name" value="Chlamydia_OmcB"/>
</dbReference>
<evidence type="ECO:0000256" key="7">
    <source>
        <dbReference type="ARBA" id="ARBA00023237"/>
    </source>
</evidence>
<keyword evidence="5" id="KW-0732">Signal</keyword>
<comment type="subcellular location">
    <subcellularLocation>
        <location evidence="1">Cell envelope</location>
    </subcellularLocation>
    <subcellularLocation>
        <location evidence="2">Cell outer membrane</location>
    </subcellularLocation>
    <subcellularLocation>
        <location evidence="3">Secreted</location>
    </subcellularLocation>
</comment>
<evidence type="ECO:0000256" key="6">
    <source>
        <dbReference type="ARBA" id="ARBA00023136"/>
    </source>
</evidence>
<evidence type="ECO:0000313" key="11">
    <source>
        <dbReference type="Proteomes" id="UP000232806"/>
    </source>
</evidence>
<evidence type="ECO:0000256" key="2">
    <source>
        <dbReference type="ARBA" id="ARBA00004442"/>
    </source>
</evidence>
<dbReference type="GO" id="GO:0005576">
    <property type="term" value="C:extracellular region"/>
    <property type="evidence" value="ECO:0007669"/>
    <property type="project" value="UniProtKB-SubCell"/>
</dbReference>
<evidence type="ECO:0000256" key="8">
    <source>
        <dbReference type="SAM" id="Phobius"/>
    </source>
</evidence>
<evidence type="ECO:0000256" key="5">
    <source>
        <dbReference type="ARBA" id="ARBA00022729"/>
    </source>
</evidence>
<dbReference type="InterPro" id="IPR011050">
    <property type="entry name" value="Pectin_lyase_fold/virulence"/>
</dbReference>
<reference evidence="10 11" key="1">
    <citation type="submission" date="2016-10" db="EMBL/GenBank/DDBJ databases">
        <title>Comparative genomics between deep and shallow subseafloor isolates.</title>
        <authorList>
            <person name="Ishii S."/>
            <person name="Miller J.R."/>
            <person name="Sutton G."/>
            <person name="Suzuki S."/>
            <person name="Methe B."/>
            <person name="Inagaki F."/>
            <person name="Imachi H."/>
        </authorList>
    </citation>
    <scope>NUCLEOTIDE SEQUENCE [LARGE SCALE GENOMIC DNA]</scope>
    <source>
        <strain evidence="10 11">MO-MB1</strain>
    </source>
</reference>
<dbReference type="Pfam" id="PF02415">
    <property type="entry name" value="Chlam_PMP"/>
    <property type="match status" value="4"/>
</dbReference>
<feature type="transmembrane region" description="Helical" evidence="8">
    <location>
        <begin position="1372"/>
        <end position="1391"/>
    </location>
</feature>
<evidence type="ECO:0000259" key="9">
    <source>
        <dbReference type="Pfam" id="PF01345"/>
    </source>
</evidence>
<keyword evidence="7" id="KW-0998">Cell outer membrane</keyword>
<organism evidence="10 11">
    <name type="scientific">Methanobacterium subterraneum</name>
    <dbReference type="NCBI Taxonomy" id="59277"/>
    <lineage>
        <taxon>Archaea</taxon>
        <taxon>Methanobacteriati</taxon>
        <taxon>Methanobacteriota</taxon>
        <taxon>Methanomada group</taxon>
        <taxon>Methanobacteria</taxon>
        <taxon>Methanobacteriales</taxon>
        <taxon>Methanobacteriaceae</taxon>
        <taxon>Methanobacterium</taxon>
    </lineage>
</organism>
<dbReference type="PANTHER" id="PTHR34819">
    <property type="entry name" value="LARGE CYSTEINE-RICH PERIPLASMIC PROTEIN OMCB"/>
    <property type="match status" value="1"/>
</dbReference>
<dbReference type="NCBIfam" id="TIGR01376">
    <property type="entry name" value="POMP_repeat"/>
    <property type="match status" value="1"/>
</dbReference>
<dbReference type="Proteomes" id="UP000232806">
    <property type="component" value="Chromosome"/>
</dbReference>
<dbReference type="Pfam" id="PF01345">
    <property type="entry name" value="DUF11"/>
    <property type="match status" value="7"/>
</dbReference>
<keyword evidence="8" id="KW-1133">Transmembrane helix</keyword>
<proteinExistence type="predicted"/>
<gene>
    <name evidence="10" type="ORF">BK007_10350</name>
</gene>
<feature type="domain" description="DUF11" evidence="9">
    <location>
        <begin position="885"/>
        <end position="984"/>
    </location>
</feature>
<dbReference type="NCBIfam" id="TIGR01451">
    <property type="entry name" value="B_ant_repeat"/>
    <property type="match status" value="7"/>
</dbReference>
<keyword evidence="6 8" id="KW-0472">Membrane</keyword>